<dbReference type="Pfam" id="PF00571">
    <property type="entry name" value="CBS"/>
    <property type="match status" value="1"/>
</dbReference>
<reference evidence="4" key="1">
    <citation type="journal article" date="2019" name="Int. J. Syst. Evol. Microbiol.">
        <title>The Global Catalogue of Microorganisms (GCM) 10K type strain sequencing project: providing services to taxonomists for standard genome sequencing and annotation.</title>
        <authorList>
            <consortium name="The Broad Institute Genomics Platform"/>
            <consortium name="The Broad Institute Genome Sequencing Center for Infectious Disease"/>
            <person name="Wu L."/>
            <person name="Ma J."/>
        </authorList>
    </citation>
    <scope>NUCLEOTIDE SEQUENCE [LARGE SCALE GENOMIC DNA]</scope>
    <source>
        <strain evidence="4">JCM 17979</strain>
    </source>
</reference>
<proteinExistence type="predicted"/>
<evidence type="ECO:0000313" key="4">
    <source>
        <dbReference type="Proteomes" id="UP001500928"/>
    </source>
</evidence>
<accession>A0ABP9BWT3</accession>
<keyword evidence="4" id="KW-1185">Reference proteome</keyword>
<dbReference type="EMBL" id="BAABHO010000037">
    <property type="protein sequence ID" value="GAA4800406.1"/>
    <property type="molecule type" value="Genomic_DNA"/>
</dbReference>
<dbReference type="Gene3D" id="3.10.580.10">
    <property type="entry name" value="CBS-domain"/>
    <property type="match status" value="1"/>
</dbReference>
<dbReference type="Proteomes" id="UP001500928">
    <property type="component" value="Unassembled WGS sequence"/>
</dbReference>
<dbReference type="PROSITE" id="PS51371">
    <property type="entry name" value="CBS"/>
    <property type="match status" value="1"/>
</dbReference>
<comment type="caution">
    <text evidence="3">The sequence shown here is derived from an EMBL/GenBank/DDBJ whole genome shotgun (WGS) entry which is preliminary data.</text>
</comment>
<name>A0ABP9BWT3_9PSEU</name>
<evidence type="ECO:0000259" key="2">
    <source>
        <dbReference type="PROSITE" id="PS51371"/>
    </source>
</evidence>
<protein>
    <recommendedName>
        <fullName evidence="2">CBS domain-containing protein</fullName>
    </recommendedName>
</protein>
<gene>
    <name evidence="3" type="ORF">GCM10023200_41600</name>
</gene>
<feature type="domain" description="CBS" evidence="2">
    <location>
        <begin position="1"/>
        <end position="57"/>
    </location>
</feature>
<dbReference type="InterPro" id="IPR000644">
    <property type="entry name" value="CBS_dom"/>
</dbReference>
<dbReference type="RefSeq" id="WP_345419645.1">
    <property type="nucleotide sequence ID" value="NZ_BAABHO010000037.1"/>
</dbReference>
<keyword evidence="1" id="KW-0129">CBS domain</keyword>
<dbReference type="SUPFAM" id="SSF54631">
    <property type="entry name" value="CBS-domain pair"/>
    <property type="match status" value="1"/>
</dbReference>
<evidence type="ECO:0000256" key="1">
    <source>
        <dbReference type="PROSITE-ProRule" id="PRU00703"/>
    </source>
</evidence>
<dbReference type="InterPro" id="IPR046342">
    <property type="entry name" value="CBS_dom_sf"/>
</dbReference>
<sequence length="126" mass="12985">MLRRPKVLPAGATAGDARAVLADDHVHAALVVDGGVLLAVVERPDLESVPDATPAALAGRLAGRTVAPDADLAATWADMAAQGRRRLAVVADDGTLVGLLCLKRSGRGFCSAADVAARERDRQVRA</sequence>
<evidence type="ECO:0000313" key="3">
    <source>
        <dbReference type="EMBL" id="GAA4800406.1"/>
    </source>
</evidence>
<organism evidence="3 4">
    <name type="scientific">Actinomycetospora chlora</name>
    <dbReference type="NCBI Taxonomy" id="663608"/>
    <lineage>
        <taxon>Bacteria</taxon>
        <taxon>Bacillati</taxon>
        <taxon>Actinomycetota</taxon>
        <taxon>Actinomycetes</taxon>
        <taxon>Pseudonocardiales</taxon>
        <taxon>Pseudonocardiaceae</taxon>
        <taxon>Actinomycetospora</taxon>
    </lineage>
</organism>